<evidence type="ECO:0000313" key="3">
    <source>
        <dbReference type="EMBL" id="MPC09194.1"/>
    </source>
</evidence>
<comment type="caution">
    <text evidence="3">The sequence shown here is derived from an EMBL/GenBank/DDBJ whole genome shotgun (WGS) entry which is preliminary data.</text>
</comment>
<evidence type="ECO:0008006" key="5">
    <source>
        <dbReference type="Google" id="ProtNLM"/>
    </source>
</evidence>
<sequence>MTGLLVLPAWWRGSRATPLSCILLPVRKWLPPPLRKLSQGRVDRVTSPSATSPATDTAHPKEPHAHKQIRKAYSERRFKMLSVSLLVHAGNH</sequence>
<gene>
    <name evidence="3" type="ORF">E2C01_001797</name>
</gene>
<evidence type="ECO:0000256" key="2">
    <source>
        <dbReference type="SAM" id="SignalP"/>
    </source>
</evidence>
<name>A0A5B7CKE4_PORTR</name>
<keyword evidence="4" id="KW-1185">Reference proteome</keyword>
<reference evidence="3 4" key="1">
    <citation type="submission" date="2019-05" db="EMBL/GenBank/DDBJ databases">
        <title>Another draft genome of Portunus trituberculatus and its Hox gene families provides insights of decapod evolution.</title>
        <authorList>
            <person name="Jeong J.-H."/>
            <person name="Song I."/>
            <person name="Kim S."/>
            <person name="Choi T."/>
            <person name="Kim D."/>
            <person name="Ryu S."/>
            <person name="Kim W."/>
        </authorList>
    </citation>
    <scope>NUCLEOTIDE SEQUENCE [LARGE SCALE GENOMIC DNA]</scope>
    <source>
        <tissue evidence="3">Muscle</tissue>
    </source>
</reference>
<feature type="signal peptide" evidence="2">
    <location>
        <begin position="1"/>
        <end position="16"/>
    </location>
</feature>
<dbReference type="AlphaFoldDB" id="A0A5B7CKE4"/>
<evidence type="ECO:0000313" key="4">
    <source>
        <dbReference type="Proteomes" id="UP000324222"/>
    </source>
</evidence>
<dbReference type="Proteomes" id="UP000324222">
    <property type="component" value="Unassembled WGS sequence"/>
</dbReference>
<protein>
    <recommendedName>
        <fullName evidence="5">Secreted protein</fullName>
    </recommendedName>
</protein>
<accession>A0A5B7CKE4</accession>
<keyword evidence="2" id="KW-0732">Signal</keyword>
<proteinExistence type="predicted"/>
<evidence type="ECO:0000256" key="1">
    <source>
        <dbReference type="SAM" id="MobiDB-lite"/>
    </source>
</evidence>
<organism evidence="3 4">
    <name type="scientific">Portunus trituberculatus</name>
    <name type="common">Swimming crab</name>
    <name type="synonym">Neptunus trituberculatus</name>
    <dbReference type="NCBI Taxonomy" id="210409"/>
    <lineage>
        <taxon>Eukaryota</taxon>
        <taxon>Metazoa</taxon>
        <taxon>Ecdysozoa</taxon>
        <taxon>Arthropoda</taxon>
        <taxon>Crustacea</taxon>
        <taxon>Multicrustacea</taxon>
        <taxon>Malacostraca</taxon>
        <taxon>Eumalacostraca</taxon>
        <taxon>Eucarida</taxon>
        <taxon>Decapoda</taxon>
        <taxon>Pleocyemata</taxon>
        <taxon>Brachyura</taxon>
        <taxon>Eubrachyura</taxon>
        <taxon>Portunoidea</taxon>
        <taxon>Portunidae</taxon>
        <taxon>Portuninae</taxon>
        <taxon>Portunus</taxon>
    </lineage>
</organism>
<dbReference type="EMBL" id="VSRR010000058">
    <property type="protein sequence ID" value="MPC09194.1"/>
    <property type="molecule type" value="Genomic_DNA"/>
</dbReference>
<feature type="chain" id="PRO_5022932472" description="Secreted protein" evidence="2">
    <location>
        <begin position="17"/>
        <end position="92"/>
    </location>
</feature>
<feature type="region of interest" description="Disordered" evidence="1">
    <location>
        <begin position="38"/>
        <end position="66"/>
    </location>
</feature>
<feature type="compositionally biased region" description="Low complexity" evidence="1">
    <location>
        <begin position="46"/>
        <end position="57"/>
    </location>
</feature>